<name>A0A810N650_9ACTN</name>
<dbReference type="SUPFAM" id="SSF64076">
    <property type="entry name" value="MTH938-like"/>
    <property type="match status" value="1"/>
</dbReference>
<dbReference type="KEGG" id="pry:Prubr_42490"/>
<dbReference type="PANTHER" id="PTHR15811">
    <property type="entry name" value="MTH938 DOMAIN-CONTAINING PROTEIN"/>
    <property type="match status" value="1"/>
</dbReference>
<dbReference type="InterPro" id="IPR036748">
    <property type="entry name" value="MTH938-like_sf"/>
</dbReference>
<evidence type="ECO:0000256" key="1">
    <source>
        <dbReference type="ARBA" id="ARBA00004496"/>
    </source>
</evidence>
<evidence type="ECO:0008006" key="5">
    <source>
        <dbReference type="Google" id="ProtNLM"/>
    </source>
</evidence>
<dbReference type="FunFam" id="3.40.1230.10:FF:000001">
    <property type="entry name" value="Adipogenesis-associated, Mth938 domain-containing"/>
    <property type="match status" value="1"/>
</dbReference>
<dbReference type="Proteomes" id="UP000680866">
    <property type="component" value="Chromosome"/>
</dbReference>
<protein>
    <recommendedName>
        <fullName evidence="5">Mth938-like domain-containing protein</fullName>
    </recommendedName>
</protein>
<dbReference type="GO" id="GO:0005737">
    <property type="term" value="C:cytoplasm"/>
    <property type="evidence" value="ECO:0007669"/>
    <property type="project" value="UniProtKB-SubCell"/>
</dbReference>
<accession>A0A810N650</accession>
<dbReference type="RefSeq" id="WP_212816583.1">
    <property type="nucleotide sequence ID" value="NZ_AP023359.1"/>
</dbReference>
<keyword evidence="2" id="KW-0963">Cytoplasm</keyword>
<dbReference type="InterPro" id="IPR007523">
    <property type="entry name" value="NDUFAF3/AAMDC"/>
</dbReference>
<gene>
    <name evidence="3" type="ORF">Prubr_42490</name>
</gene>
<proteinExistence type="predicted"/>
<dbReference type="CDD" id="cd05126">
    <property type="entry name" value="Mth938"/>
    <property type="match status" value="1"/>
</dbReference>
<organism evidence="3 4">
    <name type="scientific">Polymorphospora rubra</name>
    <dbReference type="NCBI Taxonomy" id="338584"/>
    <lineage>
        <taxon>Bacteria</taxon>
        <taxon>Bacillati</taxon>
        <taxon>Actinomycetota</taxon>
        <taxon>Actinomycetes</taxon>
        <taxon>Micromonosporales</taxon>
        <taxon>Micromonosporaceae</taxon>
        <taxon>Polymorphospora</taxon>
    </lineage>
</organism>
<evidence type="ECO:0000313" key="4">
    <source>
        <dbReference type="Proteomes" id="UP000680866"/>
    </source>
</evidence>
<dbReference type="InterPro" id="IPR034096">
    <property type="entry name" value="AAMDC"/>
</dbReference>
<dbReference type="Gene3D" id="3.40.1230.10">
    <property type="entry name" value="MTH938-like"/>
    <property type="match status" value="1"/>
</dbReference>
<reference evidence="3" key="1">
    <citation type="submission" date="2020-08" db="EMBL/GenBank/DDBJ databases">
        <title>Whole genome shotgun sequence of Polymorphospora rubra NBRC 101157.</title>
        <authorList>
            <person name="Komaki H."/>
            <person name="Tamura T."/>
        </authorList>
    </citation>
    <scope>NUCLEOTIDE SEQUENCE</scope>
    <source>
        <strain evidence="3">NBRC 101157</strain>
    </source>
</reference>
<keyword evidence="4" id="KW-1185">Reference proteome</keyword>
<evidence type="ECO:0000256" key="2">
    <source>
        <dbReference type="ARBA" id="ARBA00022490"/>
    </source>
</evidence>
<dbReference type="Pfam" id="PF04430">
    <property type="entry name" value="DUF498"/>
    <property type="match status" value="1"/>
</dbReference>
<dbReference type="AlphaFoldDB" id="A0A810N650"/>
<evidence type="ECO:0000313" key="3">
    <source>
        <dbReference type="EMBL" id="BCJ67228.1"/>
    </source>
</evidence>
<comment type="subcellular location">
    <subcellularLocation>
        <location evidence="1">Cytoplasm</location>
    </subcellularLocation>
</comment>
<dbReference type="PANTHER" id="PTHR15811:SF5">
    <property type="entry name" value="MTH938 DOMAIN-CONTAINING PROTEIN"/>
    <property type="match status" value="1"/>
</dbReference>
<sequence>MGTDARSPRILAVSWGRMEIEGVGTGKDFKLYPGGGRPWDWTETGTQHQPGIQPADVEELLAAGATTVVLSRGMELRMQVTPETLALLEERGVTVHVLATEEAVTVYNDLVDTTPVAGLFHSTC</sequence>
<dbReference type="EMBL" id="AP023359">
    <property type="protein sequence ID" value="BCJ67228.1"/>
    <property type="molecule type" value="Genomic_DNA"/>
</dbReference>